<dbReference type="EMBL" id="CAKOFQ010006652">
    <property type="protein sequence ID" value="CAH1953710.1"/>
    <property type="molecule type" value="Genomic_DNA"/>
</dbReference>
<dbReference type="OrthoDB" id="6793584at2759"/>
<dbReference type="AlphaFoldDB" id="A0A9P0JJ75"/>
<comment type="caution">
    <text evidence="2">The sequence shown here is derived from an EMBL/GenBank/DDBJ whole genome shotgun (WGS) entry which is preliminary data.</text>
</comment>
<dbReference type="Proteomes" id="UP001152888">
    <property type="component" value="Unassembled WGS sequence"/>
</dbReference>
<evidence type="ECO:0000256" key="1">
    <source>
        <dbReference type="SAM" id="MobiDB-lite"/>
    </source>
</evidence>
<protein>
    <submittedName>
        <fullName evidence="2">Uncharacterized protein</fullName>
    </submittedName>
</protein>
<evidence type="ECO:0000313" key="2">
    <source>
        <dbReference type="EMBL" id="CAH1953710.1"/>
    </source>
</evidence>
<feature type="compositionally biased region" description="Basic and acidic residues" evidence="1">
    <location>
        <begin position="94"/>
        <end position="103"/>
    </location>
</feature>
<evidence type="ECO:0000313" key="3">
    <source>
        <dbReference type="Proteomes" id="UP001152888"/>
    </source>
</evidence>
<organism evidence="2 3">
    <name type="scientific">Acanthoscelides obtectus</name>
    <name type="common">Bean weevil</name>
    <name type="synonym">Bruchus obtectus</name>
    <dbReference type="NCBI Taxonomy" id="200917"/>
    <lineage>
        <taxon>Eukaryota</taxon>
        <taxon>Metazoa</taxon>
        <taxon>Ecdysozoa</taxon>
        <taxon>Arthropoda</taxon>
        <taxon>Hexapoda</taxon>
        <taxon>Insecta</taxon>
        <taxon>Pterygota</taxon>
        <taxon>Neoptera</taxon>
        <taxon>Endopterygota</taxon>
        <taxon>Coleoptera</taxon>
        <taxon>Polyphaga</taxon>
        <taxon>Cucujiformia</taxon>
        <taxon>Chrysomeloidea</taxon>
        <taxon>Chrysomelidae</taxon>
        <taxon>Bruchinae</taxon>
        <taxon>Bruchini</taxon>
        <taxon>Acanthoscelides</taxon>
    </lineage>
</organism>
<name>A0A9P0JJ75_ACAOB</name>
<feature type="compositionally biased region" description="Basic and acidic residues" evidence="1">
    <location>
        <begin position="48"/>
        <end position="57"/>
    </location>
</feature>
<proteinExistence type="predicted"/>
<gene>
    <name evidence="2" type="ORF">ACAOBT_LOCUS182</name>
</gene>
<accession>A0A9P0JJ75</accession>
<feature type="region of interest" description="Disordered" evidence="1">
    <location>
        <begin position="30"/>
        <end position="103"/>
    </location>
</feature>
<reference evidence="2" key="1">
    <citation type="submission" date="2022-03" db="EMBL/GenBank/DDBJ databases">
        <authorList>
            <person name="Sayadi A."/>
        </authorList>
    </citation>
    <scope>NUCLEOTIDE SEQUENCE</scope>
</reference>
<feature type="compositionally biased region" description="Acidic residues" evidence="1">
    <location>
        <begin position="67"/>
        <end position="76"/>
    </location>
</feature>
<sequence length="124" mass="14165">MESDKRNDVLRKIVSQRACFIMDQVKVANNSGKVPDQPSTSRCCPVGRVEDSDDSYKDPNYCPSSDASDDKEEFLDENCAIESGSEEQEVQVAQEERKQEVEVTHNKIELEKLKSRKRTKHLET</sequence>
<keyword evidence="3" id="KW-1185">Reference proteome</keyword>
<feature type="compositionally biased region" description="Polar residues" evidence="1">
    <location>
        <begin position="30"/>
        <end position="42"/>
    </location>
</feature>